<accession>A0A0A0N4E2</accession>
<evidence type="ECO:0000256" key="7">
    <source>
        <dbReference type="SAM" id="Phobius"/>
    </source>
</evidence>
<dbReference type="STRING" id="1343740.M271_09595"/>
<feature type="transmembrane region" description="Helical" evidence="7">
    <location>
        <begin position="7"/>
        <end position="36"/>
    </location>
</feature>
<evidence type="ECO:0000256" key="6">
    <source>
        <dbReference type="RuleBase" id="RU003983"/>
    </source>
</evidence>
<dbReference type="GO" id="GO:0004222">
    <property type="term" value="F:metalloendopeptidase activity"/>
    <property type="evidence" value="ECO:0007669"/>
    <property type="project" value="InterPro"/>
</dbReference>
<dbReference type="KEGG" id="src:M271_09595"/>
<comment type="cofactor">
    <cofactor evidence="6">
        <name>Zn(2+)</name>
        <dbReference type="ChEBI" id="CHEBI:29105"/>
    </cofactor>
    <text evidence="6">Binds 1 zinc ion per subunit.</text>
</comment>
<organism evidence="9 10">
    <name type="scientific">Streptomyces rapamycinicus (strain ATCC 29253 / DSM 41530 / NRRL 5491 / AYB-994)</name>
    <name type="common">Streptomyces hygroscopicus (strain ATCC 29253)</name>
    <dbReference type="NCBI Taxonomy" id="1343740"/>
    <lineage>
        <taxon>Bacteria</taxon>
        <taxon>Bacillati</taxon>
        <taxon>Actinomycetota</taxon>
        <taxon>Actinomycetes</taxon>
        <taxon>Kitasatosporales</taxon>
        <taxon>Streptomycetaceae</taxon>
        <taxon>Streptomyces</taxon>
        <taxon>Streptomyces violaceusniger group</taxon>
    </lineage>
</organism>
<keyword evidence="7" id="KW-0472">Membrane</keyword>
<dbReference type="EMBL" id="QYCY01000002">
    <property type="protein sequence ID" value="RLV74334.1"/>
    <property type="molecule type" value="Genomic_DNA"/>
</dbReference>
<dbReference type="HOGENOM" id="CLU_962846_0_0_11"/>
<keyword evidence="5 6" id="KW-0482">Metalloprotease</keyword>
<dbReference type="GO" id="GO:0006508">
    <property type="term" value="P:proteolysis"/>
    <property type="evidence" value="ECO:0007669"/>
    <property type="project" value="UniProtKB-KW"/>
</dbReference>
<keyword evidence="1 6" id="KW-0645">Protease</keyword>
<keyword evidence="2" id="KW-0479">Metal-binding</keyword>
<evidence type="ECO:0000259" key="8">
    <source>
        <dbReference type="Pfam" id="PF01435"/>
    </source>
</evidence>
<proteinExistence type="inferred from homology"/>
<reference evidence="9 10" key="1">
    <citation type="journal article" date="2018" name="J. Biol. Chem.">
        <title>Discovery of the actinoplanic acid pathway in Streptomyces rapamycinicus reveals a genetically conserved synergism with rapamycin.</title>
        <authorList>
            <person name="Mrak P."/>
            <person name="Krastel P."/>
            <person name="Pivk Lukancic P."/>
            <person name="Tao J."/>
            <person name="Pistorius D."/>
            <person name="Moore C.M."/>
        </authorList>
    </citation>
    <scope>NUCLEOTIDE SEQUENCE [LARGE SCALE GENOMIC DNA]</scope>
    <source>
        <strain evidence="9 10">NRRL 5491</strain>
    </source>
</reference>
<dbReference type="Proteomes" id="UP000281594">
    <property type="component" value="Unassembled WGS sequence"/>
</dbReference>
<keyword evidence="7" id="KW-1133">Transmembrane helix</keyword>
<keyword evidence="7" id="KW-0812">Transmembrane</keyword>
<name>A0A0A0N4E2_STRRN</name>
<dbReference type="PANTHER" id="PTHR34978:SF3">
    <property type="entry name" value="SLR0241 PROTEIN"/>
    <property type="match status" value="1"/>
</dbReference>
<feature type="transmembrane region" description="Helical" evidence="7">
    <location>
        <begin position="48"/>
        <end position="65"/>
    </location>
</feature>
<gene>
    <name evidence="9" type="ORF">D3C57_133950</name>
</gene>
<evidence type="ECO:0000256" key="1">
    <source>
        <dbReference type="ARBA" id="ARBA00022670"/>
    </source>
</evidence>
<feature type="domain" description="Peptidase M48" evidence="8">
    <location>
        <begin position="95"/>
        <end position="172"/>
    </location>
</feature>
<feature type="transmembrane region" description="Helical" evidence="7">
    <location>
        <begin position="256"/>
        <end position="277"/>
    </location>
</feature>
<dbReference type="PANTHER" id="PTHR34978">
    <property type="entry name" value="POSSIBLE SENSOR-TRANSDUCER PROTEIN BLAR"/>
    <property type="match status" value="1"/>
</dbReference>
<comment type="caution">
    <text evidence="9">The sequence shown here is derived from an EMBL/GenBank/DDBJ whole genome shotgun (WGS) entry which is preliminary data.</text>
</comment>
<dbReference type="CDD" id="cd07326">
    <property type="entry name" value="M56_BlaR1_MecR1_like"/>
    <property type="match status" value="1"/>
</dbReference>
<evidence type="ECO:0000256" key="2">
    <source>
        <dbReference type="ARBA" id="ARBA00022723"/>
    </source>
</evidence>
<dbReference type="InterPro" id="IPR001915">
    <property type="entry name" value="Peptidase_M48"/>
</dbReference>
<keyword evidence="3 6" id="KW-0378">Hydrolase</keyword>
<keyword evidence="4 6" id="KW-0862">Zinc</keyword>
<dbReference type="AlphaFoldDB" id="A0A0A0N4E2"/>
<dbReference type="InterPro" id="IPR052173">
    <property type="entry name" value="Beta-lactam_resp_regulator"/>
</dbReference>
<sequence length="289" mass="30083">MTGKRAFWTLVTVSVTIHAAVAFLGCCLVTALAWQFTHHGIGADPRSGAAWAGVTLLTLSMAGGIRSARRLWLGLGATRAMDRQVRATAVADTAIHTTAQQAGLTARVDVIDSAGSFAFTHGLLRPRVTVSSGLMKSATPGELRAVLAHEAEHVRGRDPLRTLVADFLAARHIALPLLRHLRTVVAADRELAADRCAMAQCGVSAVAGALLKAGDTPRWANTAPAAAMGGRTLLAVRITQLEGAVPPPVRPDHRQVAVTAAGAALYMWAIAGSAWLMPTAPLACLGGGH</sequence>
<evidence type="ECO:0000256" key="4">
    <source>
        <dbReference type="ARBA" id="ARBA00022833"/>
    </source>
</evidence>
<comment type="similarity">
    <text evidence="6">Belongs to the peptidase M48 family.</text>
</comment>
<evidence type="ECO:0000313" key="10">
    <source>
        <dbReference type="Proteomes" id="UP000281594"/>
    </source>
</evidence>
<evidence type="ECO:0000256" key="5">
    <source>
        <dbReference type="ARBA" id="ARBA00023049"/>
    </source>
</evidence>
<evidence type="ECO:0000313" key="9">
    <source>
        <dbReference type="EMBL" id="RLV74334.1"/>
    </source>
</evidence>
<dbReference type="eggNOG" id="COG0501">
    <property type="taxonomic scope" value="Bacteria"/>
</dbReference>
<dbReference type="Pfam" id="PF01435">
    <property type="entry name" value="Peptidase_M48"/>
    <property type="match status" value="1"/>
</dbReference>
<protein>
    <recommendedName>
        <fullName evidence="8">Peptidase M48 domain-containing protein</fullName>
    </recommendedName>
</protein>
<evidence type="ECO:0000256" key="3">
    <source>
        <dbReference type="ARBA" id="ARBA00022801"/>
    </source>
</evidence>
<dbReference type="PROSITE" id="PS51257">
    <property type="entry name" value="PROKAR_LIPOPROTEIN"/>
    <property type="match status" value="1"/>
</dbReference>
<dbReference type="GO" id="GO:0046872">
    <property type="term" value="F:metal ion binding"/>
    <property type="evidence" value="ECO:0007669"/>
    <property type="project" value="UniProtKB-KW"/>
</dbReference>
<dbReference type="Gene3D" id="3.30.2010.10">
    <property type="entry name" value="Metalloproteases ('zincins'), catalytic domain"/>
    <property type="match status" value="1"/>
</dbReference>